<comment type="caution">
    <text evidence="10">The sequence shown here is derived from an EMBL/GenBank/DDBJ whole genome shotgun (WGS) entry which is preliminary data.</text>
</comment>
<keyword evidence="2" id="KW-0285">Flavoprotein</keyword>
<dbReference type="NCBIfam" id="NF005883">
    <property type="entry name" value="PRK07845.1"/>
    <property type="match status" value="1"/>
</dbReference>
<feature type="domain" description="FAD/NAD(P)-binding" evidence="8">
    <location>
        <begin position="3"/>
        <end position="328"/>
    </location>
</feature>
<protein>
    <submittedName>
        <fullName evidence="10">Flavoprotein disulfide reductase</fullName>
    </submittedName>
</protein>
<dbReference type="STRING" id="239498.AXK60_24170"/>
<dbReference type="PANTHER" id="PTHR43014:SF1">
    <property type="entry name" value="NAD(P)H DEHYDROGENASE (QUINONE)"/>
    <property type="match status" value="1"/>
</dbReference>
<feature type="binding site" evidence="5">
    <location>
        <begin position="185"/>
        <end position="192"/>
    </location>
    <ligand>
        <name>NAD(+)</name>
        <dbReference type="ChEBI" id="CHEBI:57540"/>
    </ligand>
</feature>
<dbReference type="Pfam" id="PF07992">
    <property type="entry name" value="Pyr_redox_2"/>
    <property type="match status" value="1"/>
</dbReference>
<dbReference type="Gene3D" id="3.30.390.30">
    <property type="match status" value="1"/>
</dbReference>
<evidence type="ECO:0000256" key="2">
    <source>
        <dbReference type="ARBA" id="ARBA00022630"/>
    </source>
</evidence>
<evidence type="ECO:0000313" key="12">
    <source>
        <dbReference type="Proteomes" id="UP000070409"/>
    </source>
</evidence>
<keyword evidence="3 5" id="KW-0274">FAD</keyword>
<keyword evidence="5" id="KW-0547">Nucleotide-binding</keyword>
<dbReference type="InterPro" id="IPR036188">
    <property type="entry name" value="FAD/NAD-bd_sf"/>
</dbReference>
<feature type="binding site" evidence="5">
    <location>
        <position position="272"/>
    </location>
    <ligand>
        <name>NAD(+)</name>
        <dbReference type="ChEBI" id="CHEBI:57540"/>
    </ligand>
</feature>
<feature type="binding site" evidence="5">
    <location>
        <position position="313"/>
    </location>
    <ligand>
        <name>FAD</name>
        <dbReference type="ChEBI" id="CHEBI:57692"/>
    </ligand>
</feature>
<sequence>MTNIVIIGGGPAGYEAALVAVAHGGDVTVVESDGIGGACVLYDCVPSKTFIASTGIRTETRRAVDLGIELQFERVEIDVERINTRVKELATAQSADIRARLIGEGVRIIRGSASLAPTNPGMAQHVVNVVTPTGGEQTLEADVVLVATGASPRVMESAKPDGEKILTWRQLYDLEELPTHLVVVGSGVTGAEFVHAYTELGIKVTLVSSRDRVLPNEDEDAALVLEDALVDRGVSLVKRAYAEKVERTDGGVIVRLTDGRTVEGSHCLMTVGSIPNTADIGLEDVGIELNKGGYIPVDRVSRTKVPGIYAAGDCTGVLPLASVAAMQGRVAMYHALGEGVSPVKLKTVSSAIFTRPEIATVGVSQAAIDDGTYQARTVMLPLATNPRAKMSGLKRGFVKVFCRPNTGLVIGGVVVAPNASELILPLTVAVQNGLTVDDVAQTFSVYPSLSGSVTEAARQLMRQDDLA</sequence>
<dbReference type="SUPFAM" id="SSF55424">
    <property type="entry name" value="FAD/NAD-linked reductases, dimerisation (C-terminal) domain"/>
    <property type="match status" value="1"/>
</dbReference>
<feature type="disulfide bond" description="Redox-active" evidence="6">
    <location>
        <begin position="39"/>
        <end position="44"/>
    </location>
</feature>
<reference evidence="10" key="3">
    <citation type="submission" date="2016-02" db="EMBL/GenBank/DDBJ databases">
        <authorList>
            <person name="Teng J.L."/>
            <person name="Yang Y."/>
            <person name="Huang Y."/>
            <person name="Guo F."/>
            <person name="Wei W."/>
            <person name="Chen J.H."/>
            <person name="Wong S.Y."/>
            <person name="Lau S.K."/>
            <person name="Woo P.C."/>
        </authorList>
    </citation>
    <scope>NUCLEOTIDE SEQUENCE</scope>
    <source>
        <strain evidence="10">JCM 15929</strain>
    </source>
</reference>
<evidence type="ECO:0000256" key="3">
    <source>
        <dbReference type="ARBA" id="ARBA00022827"/>
    </source>
</evidence>
<evidence type="ECO:0000256" key="5">
    <source>
        <dbReference type="PIRSR" id="PIRSR000350-3"/>
    </source>
</evidence>
<dbReference type="RefSeq" id="WP_068570835.1">
    <property type="nucleotide sequence ID" value="NZ_LSRE01000002.1"/>
</dbReference>
<dbReference type="FunFam" id="3.30.390.30:FF:000001">
    <property type="entry name" value="Dihydrolipoyl dehydrogenase"/>
    <property type="match status" value="1"/>
</dbReference>
<evidence type="ECO:0000259" key="7">
    <source>
        <dbReference type="Pfam" id="PF02852"/>
    </source>
</evidence>
<evidence type="ECO:0000256" key="6">
    <source>
        <dbReference type="PIRSR" id="PIRSR000350-4"/>
    </source>
</evidence>
<dbReference type="GO" id="GO:0003955">
    <property type="term" value="F:NAD(P)H dehydrogenase (quinone) activity"/>
    <property type="evidence" value="ECO:0007669"/>
    <property type="project" value="TreeGrafter"/>
</dbReference>
<dbReference type="AlphaFoldDB" id="A0A138ANX2"/>
<dbReference type="PRINTS" id="PR00368">
    <property type="entry name" value="FADPNR"/>
</dbReference>
<dbReference type="PANTHER" id="PTHR43014">
    <property type="entry name" value="MERCURIC REDUCTASE"/>
    <property type="match status" value="1"/>
</dbReference>
<accession>A0A138ANX2</accession>
<dbReference type="InterPro" id="IPR016156">
    <property type="entry name" value="FAD/NAD-linked_Rdtase_dimer_sf"/>
</dbReference>
<dbReference type="Gene3D" id="3.50.50.60">
    <property type="entry name" value="FAD/NAD(P)-binding domain"/>
    <property type="match status" value="2"/>
</dbReference>
<dbReference type="SUPFAM" id="SSF51905">
    <property type="entry name" value="FAD/NAD(P)-binding domain"/>
    <property type="match status" value="1"/>
</dbReference>
<dbReference type="Proteomes" id="UP000070409">
    <property type="component" value="Unassembled WGS sequence"/>
</dbReference>
<dbReference type="EMBL" id="LSRF01000015">
    <property type="protein sequence ID" value="KXP12157.1"/>
    <property type="molecule type" value="Genomic_DNA"/>
</dbReference>
<name>A0A138ANX2_9ACTN</name>
<keyword evidence="4" id="KW-0560">Oxidoreductase</keyword>
<evidence type="ECO:0000259" key="8">
    <source>
        <dbReference type="Pfam" id="PF07992"/>
    </source>
</evidence>
<gene>
    <name evidence="10" type="ORF">AXK60_24170</name>
    <name evidence="9" type="ORF">AXK61_13080</name>
</gene>
<dbReference type="InterPro" id="IPR004099">
    <property type="entry name" value="Pyr_nucl-diS_OxRdtase_dimer"/>
</dbReference>
<dbReference type="OrthoDB" id="4678789at2"/>
<organism evidence="10 11">
    <name type="scientific">Tsukamurella pseudospumae</name>
    <dbReference type="NCBI Taxonomy" id="239498"/>
    <lineage>
        <taxon>Bacteria</taxon>
        <taxon>Bacillati</taxon>
        <taxon>Actinomycetota</taxon>
        <taxon>Actinomycetes</taxon>
        <taxon>Mycobacteriales</taxon>
        <taxon>Tsukamurellaceae</taxon>
        <taxon>Tsukamurella</taxon>
    </lineage>
</organism>
<evidence type="ECO:0000313" key="9">
    <source>
        <dbReference type="EMBL" id="KXP00931.1"/>
    </source>
</evidence>
<keyword evidence="5" id="KW-0520">NAD</keyword>
<dbReference type="InterPro" id="IPR001100">
    <property type="entry name" value="Pyr_nuc-diS_OxRdtase"/>
</dbReference>
<dbReference type="Pfam" id="PF02852">
    <property type="entry name" value="Pyr_redox_dim"/>
    <property type="match status" value="1"/>
</dbReference>
<evidence type="ECO:0000313" key="10">
    <source>
        <dbReference type="EMBL" id="KXP12157.1"/>
    </source>
</evidence>
<reference evidence="9 12" key="1">
    <citation type="submission" date="2016-02" db="EMBL/GenBank/DDBJ databases">
        <authorList>
            <person name="Teng J.L."/>
            <person name="Tang Y."/>
            <person name="Huang Y."/>
            <person name="Guo F."/>
            <person name="Wei W."/>
            <person name="Chen J.H."/>
            <person name="Wong S.Y."/>
            <person name="Lau S.K."/>
            <person name="Woo P.C."/>
        </authorList>
    </citation>
    <scope>NUCLEOTIDE SEQUENCE [LARGE SCALE GENOMIC DNA]</scope>
    <source>
        <strain evidence="9 12">JCM 13375</strain>
    </source>
</reference>
<evidence type="ECO:0000256" key="4">
    <source>
        <dbReference type="ARBA" id="ARBA00023002"/>
    </source>
</evidence>
<feature type="binding site" evidence="5">
    <location>
        <position position="48"/>
    </location>
    <ligand>
        <name>FAD</name>
        <dbReference type="ChEBI" id="CHEBI:57692"/>
    </ligand>
</feature>
<comment type="similarity">
    <text evidence="1">Belongs to the class-I pyridine nucleotide-disulfide oxidoreductase family.</text>
</comment>
<dbReference type="PIRSF" id="PIRSF000350">
    <property type="entry name" value="Mercury_reductase_MerA"/>
    <property type="match status" value="1"/>
</dbReference>
<comment type="cofactor">
    <cofactor evidence="5">
        <name>FAD</name>
        <dbReference type="ChEBI" id="CHEBI:57692"/>
    </cofactor>
    <text evidence="5">Binds 1 FAD per subunit.</text>
</comment>
<proteinExistence type="inferred from homology"/>
<dbReference type="GO" id="GO:0050660">
    <property type="term" value="F:flavin adenine dinucleotide binding"/>
    <property type="evidence" value="ECO:0007669"/>
    <property type="project" value="TreeGrafter"/>
</dbReference>
<keyword evidence="12" id="KW-1185">Reference proteome</keyword>
<evidence type="ECO:0000313" key="11">
    <source>
        <dbReference type="Proteomes" id="UP000070258"/>
    </source>
</evidence>
<dbReference type="PRINTS" id="PR00411">
    <property type="entry name" value="PNDRDTASEI"/>
</dbReference>
<dbReference type="EMBL" id="LSRE01000002">
    <property type="protein sequence ID" value="KXP00931.1"/>
    <property type="molecule type" value="Genomic_DNA"/>
</dbReference>
<evidence type="ECO:0000256" key="1">
    <source>
        <dbReference type="ARBA" id="ARBA00007532"/>
    </source>
</evidence>
<feature type="domain" description="Pyridine nucleotide-disulphide oxidoreductase dimerisation" evidence="7">
    <location>
        <begin position="348"/>
        <end position="457"/>
    </location>
</feature>
<dbReference type="InterPro" id="IPR023753">
    <property type="entry name" value="FAD/NAD-binding_dom"/>
</dbReference>
<reference evidence="11" key="2">
    <citation type="submission" date="2016-02" db="EMBL/GenBank/DDBJ databases">
        <authorList>
            <person name="Wen L."/>
            <person name="He K."/>
            <person name="Yang H."/>
        </authorList>
    </citation>
    <scope>NUCLEOTIDE SEQUENCE [LARGE SCALE GENOMIC DNA]</scope>
    <source>
        <strain evidence="11">JCM 15929</strain>
    </source>
</reference>
<dbReference type="Proteomes" id="UP000070258">
    <property type="component" value="Unassembled WGS sequence"/>
</dbReference>